<proteinExistence type="predicted"/>
<evidence type="ECO:0000256" key="4">
    <source>
        <dbReference type="ARBA" id="ARBA00022771"/>
    </source>
</evidence>
<feature type="region of interest" description="Disordered" evidence="10">
    <location>
        <begin position="93"/>
        <end position="144"/>
    </location>
</feature>
<dbReference type="Gene3D" id="3.30.160.60">
    <property type="entry name" value="Classic Zinc Finger"/>
    <property type="match status" value="2"/>
</dbReference>
<dbReference type="PROSITE" id="PS00028">
    <property type="entry name" value="ZINC_FINGER_C2H2_1"/>
    <property type="match status" value="2"/>
</dbReference>
<keyword evidence="13" id="KW-1185">Reference proteome</keyword>
<name>A0ABR3FKJ6_9AGAR</name>
<feature type="region of interest" description="Disordered" evidence="10">
    <location>
        <begin position="1"/>
        <end position="47"/>
    </location>
</feature>
<feature type="compositionally biased region" description="Polar residues" evidence="10">
    <location>
        <begin position="7"/>
        <end position="28"/>
    </location>
</feature>
<feature type="compositionally biased region" description="Low complexity" evidence="10">
    <location>
        <begin position="290"/>
        <end position="309"/>
    </location>
</feature>
<keyword evidence="6" id="KW-0805">Transcription regulation</keyword>
<keyword evidence="7" id="KW-0804">Transcription</keyword>
<protein>
    <submittedName>
        <fullName evidence="12">Transcriptional repressor</fullName>
    </submittedName>
</protein>
<comment type="caution">
    <text evidence="12">The sequence shown here is derived from an EMBL/GenBank/DDBJ whole genome shotgun (WGS) entry which is preliminary data.</text>
</comment>
<comment type="subcellular location">
    <subcellularLocation>
        <location evidence="1">Nucleus</location>
    </subcellularLocation>
</comment>
<evidence type="ECO:0000256" key="10">
    <source>
        <dbReference type="SAM" id="MobiDB-lite"/>
    </source>
</evidence>
<dbReference type="Proteomes" id="UP001465976">
    <property type="component" value="Unassembled WGS sequence"/>
</dbReference>
<keyword evidence="3" id="KW-0677">Repeat</keyword>
<keyword evidence="5" id="KW-0862">Zinc</keyword>
<feature type="domain" description="C2H2-type" evidence="11">
    <location>
        <begin position="41"/>
        <end position="68"/>
    </location>
</feature>
<organism evidence="12 13">
    <name type="scientific">Marasmius crinis-equi</name>
    <dbReference type="NCBI Taxonomy" id="585013"/>
    <lineage>
        <taxon>Eukaryota</taxon>
        <taxon>Fungi</taxon>
        <taxon>Dikarya</taxon>
        <taxon>Basidiomycota</taxon>
        <taxon>Agaricomycotina</taxon>
        <taxon>Agaricomycetes</taxon>
        <taxon>Agaricomycetidae</taxon>
        <taxon>Agaricales</taxon>
        <taxon>Marasmiineae</taxon>
        <taxon>Marasmiaceae</taxon>
        <taxon>Marasmius</taxon>
    </lineage>
</organism>
<feature type="compositionally biased region" description="Low complexity" evidence="10">
    <location>
        <begin position="178"/>
        <end position="192"/>
    </location>
</feature>
<sequence length="490" mass="51989">MPRSDSKNMGSPAYQNQSSSTNSPSFTPQGHGGPPSQKKKHVCPTCDRGFTTSGHLARHSRVHTGEKNHKCPFPGCETRCSRQDNLQQHYRIHLSPGSRRTSSRSGASKAGRSGGTSKRSSSGVLQPSPPSSVPPPPDSPPPLEQARVFVAHSPPPDSPPPLAQATLPATVLHAQRTSSSPSLESSYSYEHSPAPPLSVPSLSHADHHPSSHSPSYSYRNSTSTYQEQAGGNGFTYVHTTPLPPTSHSPTTPEPSYAGGYSNQNTLPNIANLPYYKGNSPSGSPVLSALPSSRHSISHISHTTSSYPSPDSTQPPALSGPPSPASGSSHSVSSHTSPSTPAYMYQDDGAPHGQYESGSTMLTMNHSEYSPALSVHSETSANLGPSLSRYTSPPPVLAPIQGYHQGEDSHTRMPRIMSSDVRIIDERYGGGRYMDDRHPTSQMQHSGPYGHQQTLSAVSGGYGYADSMSMGHGGWKSEPGMRARGIGALVQ</sequence>
<feature type="compositionally biased region" description="Low complexity" evidence="10">
    <location>
        <begin position="97"/>
        <end position="126"/>
    </location>
</feature>
<feature type="compositionally biased region" description="Low complexity" evidence="10">
    <location>
        <begin position="211"/>
        <end position="225"/>
    </location>
</feature>
<dbReference type="SUPFAM" id="SSF57667">
    <property type="entry name" value="beta-beta-alpha zinc fingers"/>
    <property type="match status" value="1"/>
</dbReference>
<feature type="region of interest" description="Disordered" evidence="10">
    <location>
        <begin position="173"/>
        <end position="264"/>
    </location>
</feature>
<evidence type="ECO:0000256" key="2">
    <source>
        <dbReference type="ARBA" id="ARBA00022723"/>
    </source>
</evidence>
<dbReference type="PANTHER" id="PTHR47428:SF2">
    <property type="entry name" value="ZINC FINGER PROTEIN RSV1"/>
    <property type="match status" value="1"/>
</dbReference>
<evidence type="ECO:0000256" key="8">
    <source>
        <dbReference type="ARBA" id="ARBA00023242"/>
    </source>
</evidence>
<evidence type="ECO:0000256" key="3">
    <source>
        <dbReference type="ARBA" id="ARBA00022737"/>
    </source>
</evidence>
<evidence type="ECO:0000256" key="5">
    <source>
        <dbReference type="ARBA" id="ARBA00022833"/>
    </source>
</evidence>
<dbReference type="EMBL" id="JBAHYK010000270">
    <property type="protein sequence ID" value="KAL0575834.1"/>
    <property type="molecule type" value="Genomic_DNA"/>
</dbReference>
<dbReference type="Pfam" id="PF00096">
    <property type="entry name" value="zf-C2H2"/>
    <property type="match status" value="2"/>
</dbReference>
<keyword evidence="4 9" id="KW-0863">Zinc-finger</keyword>
<accession>A0ABR3FKJ6</accession>
<keyword evidence="2" id="KW-0479">Metal-binding</keyword>
<dbReference type="InterPro" id="IPR036236">
    <property type="entry name" value="Znf_C2H2_sf"/>
</dbReference>
<feature type="region of interest" description="Disordered" evidence="10">
    <location>
        <begin position="281"/>
        <end position="358"/>
    </location>
</feature>
<evidence type="ECO:0000256" key="1">
    <source>
        <dbReference type="ARBA" id="ARBA00004123"/>
    </source>
</evidence>
<dbReference type="PANTHER" id="PTHR47428">
    <property type="entry name" value="REGULATORY PROTEIN MIG1-RELATED"/>
    <property type="match status" value="1"/>
</dbReference>
<keyword evidence="8" id="KW-0539">Nucleus</keyword>
<feature type="compositionally biased region" description="Pro residues" evidence="10">
    <location>
        <begin position="127"/>
        <end position="143"/>
    </location>
</feature>
<dbReference type="InterPro" id="IPR051007">
    <property type="entry name" value="creA/MIG_C2H2-ZnF"/>
</dbReference>
<dbReference type="PROSITE" id="PS50157">
    <property type="entry name" value="ZINC_FINGER_C2H2_2"/>
    <property type="match status" value="2"/>
</dbReference>
<evidence type="ECO:0000259" key="11">
    <source>
        <dbReference type="PROSITE" id="PS50157"/>
    </source>
</evidence>
<dbReference type="InterPro" id="IPR013087">
    <property type="entry name" value="Znf_C2H2_type"/>
</dbReference>
<evidence type="ECO:0000313" key="13">
    <source>
        <dbReference type="Proteomes" id="UP001465976"/>
    </source>
</evidence>
<evidence type="ECO:0000256" key="7">
    <source>
        <dbReference type="ARBA" id="ARBA00023163"/>
    </source>
</evidence>
<feature type="domain" description="C2H2-type" evidence="11">
    <location>
        <begin position="69"/>
        <end position="98"/>
    </location>
</feature>
<evidence type="ECO:0000256" key="9">
    <source>
        <dbReference type="PROSITE-ProRule" id="PRU00042"/>
    </source>
</evidence>
<evidence type="ECO:0000256" key="6">
    <source>
        <dbReference type="ARBA" id="ARBA00023015"/>
    </source>
</evidence>
<dbReference type="SMART" id="SM00355">
    <property type="entry name" value="ZnF_C2H2"/>
    <property type="match status" value="2"/>
</dbReference>
<reference evidence="12 13" key="1">
    <citation type="submission" date="2024-02" db="EMBL/GenBank/DDBJ databases">
        <title>A draft genome for the cacao thread blight pathogen Marasmius crinis-equi.</title>
        <authorList>
            <person name="Cohen S.P."/>
            <person name="Baruah I.K."/>
            <person name="Amoako-Attah I."/>
            <person name="Bukari Y."/>
            <person name="Meinhardt L.W."/>
            <person name="Bailey B.A."/>
        </authorList>
    </citation>
    <scope>NUCLEOTIDE SEQUENCE [LARGE SCALE GENOMIC DNA]</scope>
    <source>
        <strain evidence="12 13">GH-76</strain>
    </source>
</reference>
<evidence type="ECO:0000313" key="12">
    <source>
        <dbReference type="EMBL" id="KAL0575834.1"/>
    </source>
</evidence>
<gene>
    <name evidence="12" type="primary">NRG1</name>
    <name evidence="12" type="ORF">V5O48_006142</name>
</gene>
<feature type="compositionally biased region" description="Low complexity" evidence="10">
    <location>
        <begin position="324"/>
        <end position="340"/>
    </location>
</feature>